<feature type="repeat" description="ARM" evidence="4">
    <location>
        <begin position="63"/>
        <end position="105"/>
    </location>
</feature>
<evidence type="ECO:0000313" key="6">
    <source>
        <dbReference type="Proteomes" id="UP000887574"/>
    </source>
</evidence>
<evidence type="ECO:0000256" key="1">
    <source>
        <dbReference type="ARBA" id="ARBA00010394"/>
    </source>
</evidence>
<feature type="region of interest" description="Disordered" evidence="5">
    <location>
        <begin position="1"/>
        <end position="20"/>
    </location>
</feature>
<dbReference type="PANTHER" id="PTHR23316">
    <property type="entry name" value="IMPORTIN ALPHA"/>
    <property type="match status" value="1"/>
</dbReference>
<evidence type="ECO:0000256" key="4">
    <source>
        <dbReference type="PROSITE-ProRule" id="PRU00259"/>
    </source>
</evidence>
<dbReference type="Gene3D" id="1.25.10.10">
    <property type="entry name" value="Leucine-rich Repeat Variant"/>
    <property type="match status" value="1"/>
</dbReference>
<protein>
    <submittedName>
        <fullName evidence="7">Importin alpha</fullName>
    </submittedName>
</protein>
<dbReference type="PROSITE" id="PS50176">
    <property type="entry name" value="ARM_REPEAT"/>
    <property type="match status" value="1"/>
</dbReference>
<comment type="similarity">
    <text evidence="1">Belongs to the importin alpha family.</text>
</comment>
<keyword evidence="3" id="KW-0653">Protein transport</keyword>
<reference evidence="7" key="1">
    <citation type="submission" date="2022-11" db="UniProtKB">
        <authorList>
            <consortium name="WormBaseParasite"/>
        </authorList>
    </citation>
    <scope>IDENTIFICATION</scope>
</reference>
<accession>A0A915DF41</accession>
<evidence type="ECO:0000313" key="7">
    <source>
        <dbReference type="WBParaSite" id="jg18582"/>
    </source>
</evidence>
<dbReference type="InterPro" id="IPR011989">
    <property type="entry name" value="ARM-like"/>
</dbReference>
<keyword evidence="6" id="KW-1185">Reference proteome</keyword>
<dbReference type="Proteomes" id="UP000887574">
    <property type="component" value="Unplaced"/>
</dbReference>
<dbReference type="SMART" id="SM00185">
    <property type="entry name" value="ARM"/>
    <property type="match status" value="6"/>
</dbReference>
<sequence length="322" mass="35328">MFWPRAKHPDRTLQRSHDQASLRKILERSSSSDPSTKLEAIKQVRSLVSTDLNQPVDDLISGGVLPILIQCLLEPSSDLQKEAASALTNIASGSPDQTAAVVKAGAARHFVELLDPGNADVCEQALFGLGNIISEGSDFRDYCIEVGIVEPLLKLVAPVTPLKLLQNVAFVLENLCRAKWPPLPRLIVEKLLPALDLLVQHQDVNVIVDTVWAICYLTKRNLEHCKIIIESGAIQRCVHLLSHAEEKVQAHVLRALGNAIVEALWFISNIAAGKKEDIQAIFDAMLFPNIVQILKAEDFSLQEEAVWIITNMAAGGSEKHIG</sequence>
<dbReference type="GO" id="GO:0015031">
    <property type="term" value="P:protein transport"/>
    <property type="evidence" value="ECO:0007669"/>
    <property type="project" value="UniProtKB-KW"/>
</dbReference>
<dbReference type="InterPro" id="IPR000225">
    <property type="entry name" value="Armadillo"/>
</dbReference>
<dbReference type="AlphaFoldDB" id="A0A915DF41"/>
<dbReference type="Pfam" id="PF00514">
    <property type="entry name" value="Arm"/>
    <property type="match status" value="3"/>
</dbReference>
<evidence type="ECO:0000256" key="5">
    <source>
        <dbReference type="SAM" id="MobiDB-lite"/>
    </source>
</evidence>
<keyword evidence="2" id="KW-0813">Transport</keyword>
<organism evidence="6 7">
    <name type="scientific">Ditylenchus dipsaci</name>
    <dbReference type="NCBI Taxonomy" id="166011"/>
    <lineage>
        <taxon>Eukaryota</taxon>
        <taxon>Metazoa</taxon>
        <taxon>Ecdysozoa</taxon>
        <taxon>Nematoda</taxon>
        <taxon>Chromadorea</taxon>
        <taxon>Rhabditida</taxon>
        <taxon>Tylenchina</taxon>
        <taxon>Tylenchomorpha</taxon>
        <taxon>Sphaerularioidea</taxon>
        <taxon>Anguinidae</taxon>
        <taxon>Anguininae</taxon>
        <taxon>Ditylenchus</taxon>
    </lineage>
</organism>
<evidence type="ECO:0000256" key="3">
    <source>
        <dbReference type="ARBA" id="ARBA00022927"/>
    </source>
</evidence>
<feature type="compositionally biased region" description="Basic and acidic residues" evidence="5">
    <location>
        <begin position="7"/>
        <end position="20"/>
    </location>
</feature>
<dbReference type="SUPFAM" id="SSF48371">
    <property type="entry name" value="ARM repeat"/>
    <property type="match status" value="1"/>
</dbReference>
<evidence type="ECO:0000256" key="2">
    <source>
        <dbReference type="ARBA" id="ARBA00022448"/>
    </source>
</evidence>
<dbReference type="InterPro" id="IPR016024">
    <property type="entry name" value="ARM-type_fold"/>
</dbReference>
<name>A0A915DF41_9BILA</name>
<proteinExistence type="inferred from homology"/>
<dbReference type="WBParaSite" id="jg18582">
    <property type="protein sequence ID" value="jg18582"/>
    <property type="gene ID" value="jg18582"/>
</dbReference>